<dbReference type="GO" id="GO:0005737">
    <property type="term" value="C:cytoplasm"/>
    <property type="evidence" value="ECO:0007669"/>
    <property type="project" value="TreeGrafter"/>
</dbReference>
<dbReference type="Proteomes" id="UP000085678">
    <property type="component" value="Unplaced"/>
</dbReference>
<dbReference type="GeneID" id="106177688"/>
<dbReference type="PANTHER" id="PTHR16155">
    <property type="entry name" value="DED DOMAIN-CONTAINING PROTEIN"/>
    <property type="match status" value="1"/>
</dbReference>
<accession>A0A1S3K030</accession>
<protein>
    <submittedName>
        <fullName evidence="4">Uncharacterized protein LOC106177688</fullName>
    </submittedName>
</protein>
<feature type="region of interest" description="Disordered" evidence="1">
    <location>
        <begin position="1"/>
        <end position="71"/>
    </location>
</feature>
<dbReference type="SUPFAM" id="SSF47986">
    <property type="entry name" value="DEATH domain"/>
    <property type="match status" value="1"/>
</dbReference>
<dbReference type="CDD" id="cd01671">
    <property type="entry name" value="CARD"/>
    <property type="match status" value="1"/>
</dbReference>
<dbReference type="GO" id="GO:0042981">
    <property type="term" value="P:regulation of apoptotic process"/>
    <property type="evidence" value="ECO:0007669"/>
    <property type="project" value="InterPro"/>
</dbReference>
<dbReference type="InterPro" id="IPR001315">
    <property type="entry name" value="CARD"/>
</dbReference>
<keyword evidence="3" id="KW-1185">Reference proteome</keyword>
<dbReference type="STRING" id="7574.A0A1S3K030"/>
<dbReference type="PROSITE" id="PS50209">
    <property type="entry name" value="CARD"/>
    <property type="match status" value="1"/>
</dbReference>
<dbReference type="KEGG" id="lak:106177688"/>
<dbReference type="Gene3D" id="1.10.533.10">
    <property type="entry name" value="Death Domain, Fas"/>
    <property type="match status" value="1"/>
</dbReference>
<feature type="domain" description="CARD" evidence="2">
    <location>
        <begin position="72"/>
        <end position="163"/>
    </location>
</feature>
<dbReference type="InterPro" id="IPR011029">
    <property type="entry name" value="DEATH-like_dom_sf"/>
</dbReference>
<dbReference type="InterPro" id="IPR038461">
    <property type="entry name" value="Schlafen_AlbA_2_dom_sf"/>
</dbReference>
<dbReference type="InterPro" id="IPR011990">
    <property type="entry name" value="TPR-like_helical_dom_sf"/>
</dbReference>
<evidence type="ECO:0000313" key="3">
    <source>
        <dbReference type="Proteomes" id="UP000085678"/>
    </source>
</evidence>
<dbReference type="PANTHER" id="PTHR16155:SF19">
    <property type="entry name" value="DED DOMAIN-CONTAINING PROTEIN"/>
    <property type="match status" value="1"/>
</dbReference>
<sequence>MADQQIPHKANAQRKTGLGGGAKGGKKRKGSRNRLPSLSDNDSSASSSSTATIVACSKQSERQPKPRARSGMRVELERLLQKYSKNIIRNANNEQLCKALLEKGVIDEKDVKEVEYSPEATCMEKNEVLLTLLTQKNDQAFNALCEALRQSGLADTGQQMEEESASIPMVWSPPENTTVSSSMRVGDSMIPPLAAERTSTLITGSTPSKEKCVTNVIKITNSSVNVVIGDQNQQNIVHPAKQSSRKFISIDEKAKTKEQKAVEFLNGLFNPFNYNITYSKPYEKIVDAVRQKGGFKQFGVGPLQRFLDKSPCFDLRKNSKGKVEQVVSLPISDTKNEDLKEESCFDDAALCSDSDLSELESFVTCPSDVTSRDNTPLHFLSSSKGFPQRIDSEIMLVGSENWQKIQRKKRDNKTLGTQFPTLKQSTENDQVYETEMSNKIFESLCLNSSASEHLEFKPSDEVYFCRDKGKASFMEDIVSFWNTPGREGNAYIIIGIEKCSHPPHKLIGIGDGRIDADYQNLFLDEFFTSRPKFRYIQHEYDKMLFGIVIISPSQGMEKPCVAEQWHREASWNIGEIWVRRGTSNQILPVKHHDSVYKWFQKPTPYSEVVKGRGKPHSLRNNALQKFLDKVDMFKDYQQFLLIVGQCKHETRHLQALTSIPWFKVVDFDTMSRENGTFSVCEPLLKTARYLEISTWQDQPGNLGPRSVNWFFPRGYHNCHEMLDDPRSWIKRAGPMVDEHCIQIAEYCNSSRVLTAVILWYGADQSLEYLRRFMAKLDENVDSLKVAFCIPSLPDDPAELKLMCRDLDIDPIFISLERICCEIESNFGSQISEQAEAFQLPHEDVEECGHLLTITPQDAAWLDAELDVLYLSKDKKIYLKGGDSKDGEQFLRGGQISWHELNIGCYDARRDVLPYLLKTIRSFVEKGKSALISLNHEPGSGGTTLGMRALWDLHCDETCACVYVSSPLLNASSVFSRIEWLYLHTHLPVVVLIDGKDITQIHKIFDLCLQERVIVLCVQRYNQPIDLNCKRNRSDQIWLSGKVAVDEAPRFDAAFSTFCKGTDKRSKLQELVYEVKEREVHYVWEFGITVYAEEYVGIQRYVKGYLQIPSTGDLKPWQYVLGFLALAYFYGHVPVPAQFFAKLLNVSECEQVTLNSLHSHSASQFIIEEKNYCWRINHVIVAKEILEQLLSRKQDSQGSRNERLSLNACQNLHELALKLIEEAGKQKMKNKSASPVVSNIINNTFIQRNYKELSQDDNRVKRKMKLSQLLYDIPREEKKELVLKKLTEAFPKDPSYWAHLGRYHGMKNPESKEAIKCLDRALELRQKEIKQKKELGKKQDPVLCQVYHMHGIILKKRITARIGGGMIDEHTRGTFNPGEENFEAVLKEVVGLAKQAAEYFKKCREHHAEGMEESYGYIGEISTLLHVVDFLQTHGKPAGYFGYMKLPNVDPYLKEFLEPCFPDCDRLLRECEERTTHDLEMTQSGSDQANLSHLINWFNALFKDANEVLKTWQGEDSIQNRRTKVAFLMMKHHFLSSQSTRHLATLEQIHCKADVLHLINLLKQNFKEVKDRCLEINITNDVKKWLKAIRHHLLPERDDSISEVMEIVRMWYQISPNAPDAVYYMYVLTTLCAIGTTGCPGSKSDFVEASQLHIKLKKVGTFANRFWRIREWLGKGEGIRRLVNHVQLGEWNKEGRFWKDSSKHELLQVCRGTILSSVELFRGTIALDTSHLKGSDPIKVFFVPKFSGMYGKRFKHQHVEFYLGFSMTHGCEAYNVKALQEVPCGYCKLPTEVSSLRPRVSHCKKCNNPVRLPAAEKSCRSAKN</sequence>
<evidence type="ECO:0000313" key="4">
    <source>
        <dbReference type="RefSeq" id="XP_013415988.1"/>
    </source>
</evidence>
<dbReference type="RefSeq" id="XP_013415988.1">
    <property type="nucleotide sequence ID" value="XM_013560534.1"/>
</dbReference>
<dbReference type="OrthoDB" id="2337140at2759"/>
<gene>
    <name evidence="4" type="primary">LOC106177688</name>
</gene>
<dbReference type="Pfam" id="PF00619">
    <property type="entry name" value="CARD"/>
    <property type="match status" value="1"/>
</dbReference>
<dbReference type="InParanoid" id="A0A1S3K030"/>
<dbReference type="Gene3D" id="1.25.40.10">
    <property type="entry name" value="Tetratricopeptide repeat domain"/>
    <property type="match status" value="1"/>
</dbReference>
<organism evidence="3 4">
    <name type="scientific">Lingula anatina</name>
    <name type="common">Brachiopod</name>
    <name type="synonym">Lingula unguis</name>
    <dbReference type="NCBI Taxonomy" id="7574"/>
    <lineage>
        <taxon>Eukaryota</taxon>
        <taxon>Metazoa</taxon>
        <taxon>Spiralia</taxon>
        <taxon>Lophotrochozoa</taxon>
        <taxon>Brachiopoda</taxon>
        <taxon>Linguliformea</taxon>
        <taxon>Lingulata</taxon>
        <taxon>Lingulida</taxon>
        <taxon>Linguloidea</taxon>
        <taxon>Lingulidae</taxon>
        <taxon>Lingula</taxon>
    </lineage>
</organism>
<dbReference type="Gene3D" id="3.30.950.30">
    <property type="entry name" value="Schlafen, AAA domain"/>
    <property type="match status" value="1"/>
</dbReference>
<proteinExistence type="predicted"/>
<evidence type="ECO:0000259" key="2">
    <source>
        <dbReference type="PROSITE" id="PS50209"/>
    </source>
</evidence>
<reference evidence="4" key="1">
    <citation type="submission" date="2025-08" db="UniProtKB">
        <authorList>
            <consortium name="RefSeq"/>
        </authorList>
    </citation>
    <scope>IDENTIFICATION</scope>
    <source>
        <tissue evidence="4">Gonads</tissue>
    </source>
</reference>
<name>A0A1S3K030_LINAN</name>
<feature type="compositionally biased region" description="Low complexity" evidence="1">
    <location>
        <begin position="37"/>
        <end position="52"/>
    </location>
</feature>
<evidence type="ECO:0000256" key="1">
    <source>
        <dbReference type="SAM" id="MobiDB-lite"/>
    </source>
</evidence>